<accession>A0A4U0XB45</accession>
<keyword evidence="4" id="KW-1185">Reference proteome</keyword>
<feature type="region of interest" description="Disordered" evidence="2">
    <location>
        <begin position="277"/>
        <end position="323"/>
    </location>
</feature>
<evidence type="ECO:0000313" key="4">
    <source>
        <dbReference type="Proteomes" id="UP000309340"/>
    </source>
</evidence>
<protein>
    <submittedName>
        <fullName evidence="3">Uncharacterized protein</fullName>
    </submittedName>
</protein>
<evidence type="ECO:0000256" key="1">
    <source>
        <dbReference type="SAM" id="Coils"/>
    </source>
</evidence>
<dbReference type="OrthoDB" id="3650389at2759"/>
<feature type="compositionally biased region" description="Basic residues" evidence="2">
    <location>
        <begin position="17"/>
        <end position="30"/>
    </location>
</feature>
<feature type="coiled-coil region" evidence="1">
    <location>
        <begin position="497"/>
        <end position="538"/>
    </location>
</feature>
<gene>
    <name evidence="3" type="ORF">B0A55_06277</name>
</gene>
<reference evidence="3 4" key="1">
    <citation type="submission" date="2017-03" db="EMBL/GenBank/DDBJ databases">
        <title>Genomes of endolithic fungi from Antarctica.</title>
        <authorList>
            <person name="Coleine C."/>
            <person name="Masonjones S."/>
            <person name="Stajich J.E."/>
        </authorList>
    </citation>
    <scope>NUCLEOTIDE SEQUENCE [LARGE SCALE GENOMIC DNA]</scope>
    <source>
        <strain evidence="3 4">CCFEE 5184</strain>
    </source>
</reference>
<feature type="region of interest" description="Disordered" evidence="2">
    <location>
        <begin position="1"/>
        <end position="52"/>
    </location>
</feature>
<dbReference type="Proteomes" id="UP000309340">
    <property type="component" value="Unassembled WGS sequence"/>
</dbReference>
<sequence>MVSGSLMMTAGGDPPPKRIKASGRSHKKAKIALATPAASRRSPHTPALEDVSSSSLFVNDETTTDALVPLDAPEATSHAPITTEATDPVPTTESDVVATTEAIRPSAFSFDGESEDAVILSPADSERQYCCDPFTAYKRGIWRPGDGDGDESTDYHDRIGPALPLEERWHLYQSNGGKVSKANMPPKHVILDDLAAWEILESDIARREILRLWPHDFAGTGTIRHRRPHRGRAAINDSGAEGDLKYHFALQGMRKERYYFTGARDYKPVIYRIEAAPTEPEPARKRKVSPSSREPENLKKHGHNQYTPKDQMVKYGAPSKNKGKARYRERLNTFLHKDPKPDWRGLYGTAGYHARKAKAKRALQGGMGGTVEAGEGAEPTSAEVVEVELEEVEGGMWITQDEPGRVLGEVSKEDEPYQSLGRSSSPAEKVDMSDDDEAQEHDSNTPAQKGSRGRSVNPAEIVDVSGDNEAQDHNDNAQTRNLLSNGIDKSIDSGSYALQLEEQVRQAQRRIQALTSSLTVAEGKVEGLETEVAALRTALMGGTAGNER</sequence>
<proteinExistence type="predicted"/>
<name>A0A4U0XB45_9PEZI</name>
<feature type="region of interest" description="Disordered" evidence="2">
    <location>
        <begin position="409"/>
        <end position="486"/>
    </location>
</feature>
<organism evidence="3 4">
    <name type="scientific">Friedmanniomyces simplex</name>
    <dbReference type="NCBI Taxonomy" id="329884"/>
    <lineage>
        <taxon>Eukaryota</taxon>
        <taxon>Fungi</taxon>
        <taxon>Dikarya</taxon>
        <taxon>Ascomycota</taxon>
        <taxon>Pezizomycotina</taxon>
        <taxon>Dothideomycetes</taxon>
        <taxon>Dothideomycetidae</taxon>
        <taxon>Mycosphaerellales</taxon>
        <taxon>Teratosphaeriaceae</taxon>
        <taxon>Friedmanniomyces</taxon>
    </lineage>
</organism>
<dbReference type="AlphaFoldDB" id="A0A4U0XB45"/>
<keyword evidence="1" id="KW-0175">Coiled coil</keyword>
<dbReference type="EMBL" id="NAJQ01000299">
    <property type="protein sequence ID" value="TKA72668.1"/>
    <property type="molecule type" value="Genomic_DNA"/>
</dbReference>
<comment type="caution">
    <text evidence="3">The sequence shown here is derived from an EMBL/GenBank/DDBJ whole genome shotgun (WGS) entry which is preliminary data.</text>
</comment>
<evidence type="ECO:0000256" key="2">
    <source>
        <dbReference type="SAM" id="MobiDB-lite"/>
    </source>
</evidence>
<evidence type="ECO:0000313" key="3">
    <source>
        <dbReference type="EMBL" id="TKA72668.1"/>
    </source>
</evidence>